<dbReference type="PANTHER" id="PTHR16516:SF5">
    <property type="entry name" value="ZINC FINGER PROTEIN 488"/>
    <property type="match status" value="1"/>
</dbReference>
<keyword evidence="3" id="KW-0479">Metal-binding</keyword>
<dbReference type="Pfam" id="PF00096">
    <property type="entry name" value="zf-C2H2"/>
    <property type="match status" value="1"/>
</dbReference>
<evidence type="ECO:0000256" key="1">
    <source>
        <dbReference type="ARBA" id="ARBA00004123"/>
    </source>
</evidence>
<evidence type="ECO:0000313" key="7">
    <source>
        <dbReference type="Proteomes" id="UP001314169"/>
    </source>
</evidence>
<dbReference type="PANTHER" id="PTHR16516">
    <property type="entry name" value="AGAP007109-PA"/>
    <property type="match status" value="1"/>
</dbReference>
<evidence type="ECO:0000256" key="3">
    <source>
        <dbReference type="PROSITE-ProRule" id="PRU00042"/>
    </source>
</evidence>
<proteinExistence type="predicted"/>
<gene>
    <name evidence="6" type="ORF">MPIPNATIZW_LOCUS4808</name>
</gene>
<evidence type="ECO:0000256" key="4">
    <source>
        <dbReference type="SAM" id="MobiDB-lite"/>
    </source>
</evidence>
<dbReference type="SMART" id="SM00355">
    <property type="entry name" value="ZnF_C2H2"/>
    <property type="match status" value="2"/>
</dbReference>
<sequence length="237" mass="26221">MPHFKKRLQGMRAQEREHDDFTGQPGPRQRTQDTPREPAGSTVFAAWPSRAGREQRSAFRKPARCPPGRPGSASPFPAGRPAGARRELLGPIPQLADIPRWARLSISKASVSDSWNLQMLPQNAAHGNAVLGTPALGVTHAMPQIPTASSSFSVSWALLPSVFTSLGLSTQNRCAKCNLSFRLTSDLVSHMRSHHRKEHAGPDLHSEKLRDEAVACPLCHECFREHHHLSRHMISHR</sequence>
<feature type="domain" description="C2H2-type" evidence="5">
    <location>
        <begin position="172"/>
        <end position="199"/>
    </location>
</feature>
<dbReference type="Proteomes" id="UP001314169">
    <property type="component" value="Chromosome 14"/>
</dbReference>
<evidence type="ECO:0000259" key="5">
    <source>
        <dbReference type="PROSITE" id="PS50157"/>
    </source>
</evidence>
<comment type="subcellular location">
    <subcellularLocation>
        <location evidence="1">Nucleus</location>
    </subcellularLocation>
</comment>
<protein>
    <recommendedName>
        <fullName evidence="5">C2H2-type domain-containing protein</fullName>
    </recommendedName>
</protein>
<dbReference type="Gene3D" id="3.30.160.60">
    <property type="entry name" value="Classic Zinc Finger"/>
    <property type="match status" value="1"/>
</dbReference>
<dbReference type="InterPro" id="IPR013087">
    <property type="entry name" value="Znf_C2H2_type"/>
</dbReference>
<reference evidence="6" key="1">
    <citation type="submission" date="2023-12" db="EMBL/GenBank/DDBJ databases">
        <authorList>
            <person name="Brown T."/>
        </authorList>
    </citation>
    <scope>NUCLEOTIDE SEQUENCE</scope>
</reference>
<feature type="region of interest" description="Disordered" evidence="4">
    <location>
        <begin position="1"/>
        <end position="84"/>
    </location>
</feature>
<keyword evidence="7" id="KW-1185">Reference proteome</keyword>
<dbReference type="PROSITE" id="PS50157">
    <property type="entry name" value="ZINC_FINGER_C2H2_2"/>
    <property type="match status" value="2"/>
</dbReference>
<feature type="domain" description="C2H2-type" evidence="5">
    <location>
        <begin position="214"/>
        <end position="237"/>
    </location>
</feature>
<evidence type="ECO:0000313" key="6">
    <source>
        <dbReference type="EMBL" id="CAK6436502.1"/>
    </source>
</evidence>
<accession>A0ABN9ZDV6</accession>
<dbReference type="InterPro" id="IPR052296">
    <property type="entry name" value="TR-Histone_Methyltrans"/>
</dbReference>
<keyword evidence="3" id="KW-0863">Zinc-finger</keyword>
<organism evidence="6 7">
    <name type="scientific">Pipistrellus nathusii</name>
    <name type="common">Nathusius' pipistrelle</name>
    <dbReference type="NCBI Taxonomy" id="59473"/>
    <lineage>
        <taxon>Eukaryota</taxon>
        <taxon>Metazoa</taxon>
        <taxon>Chordata</taxon>
        <taxon>Craniata</taxon>
        <taxon>Vertebrata</taxon>
        <taxon>Euteleostomi</taxon>
        <taxon>Mammalia</taxon>
        <taxon>Eutheria</taxon>
        <taxon>Laurasiatheria</taxon>
        <taxon>Chiroptera</taxon>
        <taxon>Yangochiroptera</taxon>
        <taxon>Vespertilionidae</taxon>
        <taxon>Pipistrellus</taxon>
    </lineage>
</organism>
<name>A0ABN9ZDV6_PIPNA</name>
<dbReference type="EMBL" id="OY882871">
    <property type="protein sequence ID" value="CAK6436502.1"/>
    <property type="molecule type" value="Genomic_DNA"/>
</dbReference>
<keyword evidence="2" id="KW-0539">Nucleus</keyword>
<keyword evidence="3" id="KW-0862">Zinc</keyword>
<evidence type="ECO:0000256" key="2">
    <source>
        <dbReference type="ARBA" id="ARBA00023242"/>
    </source>
</evidence>
<dbReference type="PROSITE" id="PS00028">
    <property type="entry name" value="ZINC_FINGER_C2H2_1"/>
    <property type="match status" value="2"/>
</dbReference>